<evidence type="ECO:0000256" key="1">
    <source>
        <dbReference type="ARBA" id="ARBA00009713"/>
    </source>
</evidence>
<dbReference type="Pfam" id="PF21719">
    <property type="entry name" value="MIOS_a-sol"/>
    <property type="match status" value="1"/>
</dbReference>
<evidence type="ECO:0000256" key="2">
    <source>
        <dbReference type="ARBA" id="ARBA00022574"/>
    </source>
</evidence>
<dbReference type="InterPro" id="IPR037593">
    <property type="entry name" value="MIOS/Sea4"/>
</dbReference>
<dbReference type="GO" id="GO:0005737">
    <property type="term" value="C:cytoplasm"/>
    <property type="evidence" value="ECO:0007669"/>
    <property type="project" value="TreeGrafter"/>
</dbReference>
<dbReference type="OrthoDB" id="341486at2759"/>
<reference evidence="8" key="2">
    <citation type="submission" date="2008-08" db="EMBL/GenBank/DDBJ databases">
        <authorList>
            <consortium name="Diatom Consortium"/>
            <person name="Grigoriev I."/>
            <person name="Grimwood J."/>
            <person name="Kuo A."/>
            <person name="Otillar R.P."/>
            <person name="Salamov A."/>
            <person name="Detter J.C."/>
            <person name="Lindquist E."/>
            <person name="Shapiro H."/>
            <person name="Lucas S."/>
            <person name="Glavina del Rio T."/>
            <person name="Pitluck S."/>
            <person name="Rokhsar D."/>
            <person name="Bowler C."/>
        </authorList>
    </citation>
    <scope>GENOME REANNOTATION</scope>
    <source>
        <strain evidence="8">CCAP 1055/1</strain>
    </source>
</reference>
<dbReference type="Pfam" id="PF17034">
    <property type="entry name" value="zinc_ribbon_16"/>
    <property type="match status" value="1"/>
</dbReference>
<dbReference type="PANTHER" id="PTHR16453:SF9">
    <property type="entry name" value="GATOR COMPLEX PROTEIN MIOS"/>
    <property type="match status" value="1"/>
</dbReference>
<keyword evidence="2" id="KW-0853">WD repeat</keyword>
<dbReference type="STRING" id="556484.B5Y5U0"/>
<feature type="domain" description="GATOR2 complex protein MIO zinc-ribbon like" evidence="5">
    <location>
        <begin position="1040"/>
        <end position="1148"/>
    </location>
</feature>
<dbReference type="KEGG" id="pti:PHATR_44239"/>
<sequence length="1180" mass="128711">MSEEPPADWRENSTGGLADPNVPVAPYPPMISARFPSHHLRSSLSHSPHYTSPTPSFIGSRAESNVSGTSSLFPGYATNVGGASTATSLEDGGTADEASRQTNAFAVTDDSAAIANIEFCRPDLLACINCVSSSSNTHTTSNTPTSLNSAKFADSTTPARSNRKMGPVLLELRKLQLNEGTHGNHDFFTTSQISVSRGNPSLGMSMSSTCLHVSPQAMRTGENALHRPPPPIATGLTTGALCIHTFVIKSDGDNENNQDWTPNVEYYHTPRHHRASTAVQWCPTTVRPQHVAIGLLSASSSGSHPTTNSVVPGRRGVSGGGVAASVGLGARSASTGDKDYCCFVWDVEHQSASRRTKTSPIYKLSHQSGVASLGWLMGGETLAIGGQLRHVQLYDLREATTSAPMTVMAHNFAVHGIVPDPHKSWQFATYSRVSNEPVKIWDCRRMDTNLTEIKIPSQSISPSSVSGVTPPVSQVHWSPLEAGFLSVAVGDAIYEFDTTTPASRPIHVNTMYARGSVLDVALYPFVAEMGTAKEASQPTHSWRTLPQSYDGSLYRQISTRFSTPYHCSVGSVQQGWQVGALHRTQGPAAIERLTAAQDEDVSAVMLRRARCIQSINYSMDPSANIQILAHDGSGVDSLLRLWSWIERVEVLCSSTETDDGWDDGMSWPAKTLMDAGAWRLLHIAGCGEGEIRGFSEHSCCSIYDSPGRRAALTSCGWAGRFDLSTVMGECEELGEYERSAALAVWHDDIGAAVDCLQRGASVIRQQMKRGGESVNMYCSSEHAETLDLVSFCVAGHRGDSMDSPASGIWRRTCATLMKRSSFSGQSRCFAYVRGMLKFLMTSGSDQGHDEVLLCDDLSLCDRVGFACRFLSWNELLQYLETCIVNCQRSGDIEGMIITGLEKEGIKILQSFVDRTADVQSAALITSRVIFPVGWNGERRASIEWLESYRSLLNTWQMWQSRALFDVDRADLLRKVKSRQFDASGKFGSVPISRRQVSAGGKPGLRQPDPDIQATIPAQLDARCNYCSAPLSLKLKDTHANQWLSKMKPVLPCCAQCRKPLPHCAICMLSMGTLNPYMELTKDRSGRSSRSGLSSLQTADDMSSLGNLPFAEWFTWCLRCKHGGHAHHLVGWFAKHEVCPVSGCDCHCQFDGIHELNRYKQSSERVTNENEQDTTSNTEAD</sequence>
<dbReference type="CDD" id="cd16691">
    <property type="entry name" value="mRING-H2-C3H3C2_Mio"/>
    <property type="match status" value="1"/>
</dbReference>
<keyword evidence="3" id="KW-0677">Repeat</keyword>
<feature type="compositionally biased region" description="Low complexity" evidence="4">
    <location>
        <begin position="134"/>
        <end position="149"/>
    </location>
</feature>
<dbReference type="GeneID" id="7204070"/>
<organism evidence="7 8">
    <name type="scientific">Phaeodactylum tricornutum (strain CCAP 1055/1)</name>
    <dbReference type="NCBI Taxonomy" id="556484"/>
    <lineage>
        <taxon>Eukaryota</taxon>
        <taxon>Sar</taxon>
        <taxon>Stramenopiles</taxon>
        <taxon>Ochrophyta</taxon>
        <taxon>Bacillariophyta</taxon>
        <taxon>Bacillariophyceae</taxon>
        <taxon>Bacillariophycidae</taxon>
        <taxon>Naviculales</taxon>
        <taxon>Phaeodactylaceae</taxon>
        <taxon>Phaeodactylum</taxon>
    </lineage>
</organism>
<dbReference type="RefSeq" id="XP_002186246.1">
    <property type="nucleotide sequence ID" value="XM_002186210.1"/>
</dbReference>
<dbReference type="Proteomes" id="UP000000759">
    <property type="component" value="Chromosome 3"/>
</dbReference>
<dbReference type="eggNOG" id="KOG1008">
    <property type="taxonomic scope" value="Eukaryota"/>
</dbReference>
<feature type="region of interest" description="Disordered" evidence="4">
    <location>
        <begin position="134"/>
        <end position="162"/>
    </location>
</feature>
<dbReference type="InterPro" id="IPR015943">
    <property type="entry name" value="WD40/YVTN_repeat-like_dom_sf"/>
</dbReference>
<dbReference type="InParanoid" id="B5Y5U0"/>
<evidence type="ECO:0000259" key="6">
    <source>
        <dbReference type="Pfam" id="PF21719"/>
    </source>
</evidence>
<feature type="region of interest" description="Disordered" evidence="4">
    <location>
        <begin position="1160"/>
        <end position="1180"/>
    </location>
</feature>
<feature type="region of interest" description="Disordered" evidence="4">
    <location>
        <begin position="1"/>
        <end position="25"/>
    </location>
</feature>
<dbReference type="InterPro" id="IPR049092">
    <property type="entry name" value="MIOS_a-sol"/>
</dbReference>
<dbReference type="Gene3D" id="2.130.10.10">
    <property type="entry name" value="YVTN repeat-like/Quinoprotein amine dehydrogenase"/>
    <property type="match status" value="1"/>
</dbReference>
<evidence type="ECO:0000256" key="3">
    <source>
        <dbReference type="ARBA" id="ARBA00022737"/>
    </source>
</evidence>
<evidence type="ECO:0000259" key="5">
    <source>
        <dbReference type="Pfam" id="PF17034"/>
    </source>
</evidence>
<dbReference type="AlphaFoldDB" id="B5Y5U0"/>
<proteinExistence type="inferred from homology"/>
<gene>
    <name evidence="7" type="ORF">PHATR_44239</name>
</gene>
<dbReference type="EMBL" id="CP001142">
    <property type="protein sequence ID" value="ACI65716.1"/>
    <property type="molecule type" value="Genomic_DNA"/>
</dbReference>
<dbReference type="PaxDb" id="2850-Phatr44239"/>
<dbReference type="InterPro" id="IPR031488">
    <property type="entry name" value="Zn_ribbon_mio"/>
</dbReference>
<evidence type="ECO:0000313" key="7">
    <source>
        <dbReference type="EMBL" id="ACI65716.1"/>
    </source>
</evidence>
<reference evidence="7 8" key="1">
    <citation type="journal article" date="2008" name="Nature">
        <title>The Phaeodactylum genome reveals the evolutionary history of diatom genomes.</title>
        <authorList>
            <person name="Bowler C."/>
            <person name="Allen A.E."/>
            <person name="Badger J.H."/>
            <person name="Grimwood J."/>
            <person name="Jabbari K."/>
            <person name="Kuo A."/>
            <person name="Maheswari U."/>
            <person name="Martens C."/>
            <person name="Maumus F."/>
            <person name="Otillar R.P."/>
            <person name="Rayko E."/>
            <person name="Salamov A."/>
            <person name="Vandepoele K."/>
            <person name="Beszteri B."/>
            <person name="Gruber A."/>
            <person name="Heijde M."/>
            <person name="Katinka M."/>
            <person name="Mock T."/>
            <person name="Valentin K."/>
            <person name="Verret F."/>
            <person name="Berges J.A."/>
            <person name="Brownlee C."/>
            <person name="Cadoret J.P."/>
            <person name="Chiovitti A."/>
            <person name="Choi C.J."/>
            <person name="Coesel S."/>
            <person name="De Martino A."/>
            <person name="Detter J.C."/>
            <person name="Durkin C."/>
            <person name="Falciatore A."/>
            <person name="Fournet J."/>
            <person name="Haruta M."/>
            <person name="Huysman M.J."/>
            <person name="Jenkins B.D."/>
            <person name="Jiroutova K."/>
            <person name="Jorgensen R.E."/>
            <person name="Joubert Y."/>
            <person name="Kaplan A."/>
            <person name="Kroger N."/>
            <person name="Kroth P.G."/>
            <person name="La Roche J."/>
            <person name="Lindquist E."/>
            <person name="Lommer M."/>
            <person name="Martin-Jezequel V."/>
            <person name="Lopez P.J."/>
            <person name="Lucas S."/>
            <person name="Mangogna M."/>
            <person name="McGinnis K."/>
            <person name="Medlin L.K."/>
            <person name="Montsant A."/>
            <person name="Oudot-Le Secq M.P."/>
            <person name="Napoli C."/>
            <person name="Obornik M."/>
            <person name="Parker M.S."/>
            <person name="Petit J.L."/>
            <person name="Porcel B.M."/>
            <person name="Poulsen N."/>
            <person name="Robison M."/>
            <person name="Rychlewski L."/>
            <person name="Rynearson T.A."/>
            <person name="Schmutz J."/>
            <person name="Shapiro H."/>
            <person name="Siaut M."/>
            <person name="Stanley M."/>
            <person name="Sussman M.R."/>
            <person name="Taylor A.R."/>
            <person name="Vardi A."/>
            <person name="von Dassow P."/>
            <person name="Vyverman W."/>
            <person name="Willis A."/>
            <person name="Wyrwicz L.S."/>
            <person name="Rokhsar D.S."/>
            <person name="Weissenbach J."/>
            <person name="Armbrust E.V."/>
            <person name="Green B.R."/>
            <person name="Van de Peer Y."/>
            <person name="Grigoriev I.V."/>
        </authorList>
    </citation>
    <scope>NUCLEOTIDE SEQUENCE [LARGE SCALE GENOMIC DNA]</scope>
    <source>
        <strain evidence="7 8">CCAP 1055/1</strain>
    </source>
</reference>
<accession>B5Y5U0</accession>
<protein>
    <submittedName>
        <fullName evidence="7">Uncharacterized protein</fullName>
    </submittedName>
</protein>
<comment type="similarity">
    <text evidence="1">Belongs to the WD repeat mio family.</text>
</comment>
<feature type="compositionally biased region" description="Low complexity" evidence="4">
    <location>
        <begin position="42"/>
        <end position="56"/>
    </location>
</feature>
<keyword evidence="8" id="KW-1185">Reference proteome</keyword>
<dbReference type="PANTHER" id="PTHR16453">
    <property type="entry name" value="WD40 DOMAIN-CONTAINING PROTEIN MIO FAMILY MEMBER"/>
    <property type="match status" value="1"/>
</dbReference>
<dbReference type="InterPro" id="IPR036322">
    <property type="entry name" value="WD40_repeat_dom_sf"/>
</dbReference>
<feature type="region of interest" description="Disordered" evidence="4">
    <location>
        <begin position="42"/>
        <end position="64"/>
    </location>
</feature>
<dbReference type="SUPFAM" id="SSF50978">
    <property type="entry name" value="WD40 repeat-like"/>
    <property type="match status" value="1"/>
</dbReference>
<evidence type="ECO:0000256" key="4">
    <source>
        <dbReference type="SAM" id="MobiDB-lite"/>
    </source>
</evidence>
<feature type="domain" description="MIOS-like alpha-solenoid" evidence="6">
    <location>
        <begin position="635"/>
        <end position="869"/>
    </location>
</feature>
<evidence type="ECO:0000313" key="8">
    <source>
        <dbReference type="Proteomes" id="UP000000759"/>
    </source>
</evidence>
<name>B5Y5U0_PHATC</name>